<dbReference type="InterPro" id="IPR031009">
    <property type="entry name" value="Tcm_partner"/>
</dbReference>
<accession>A0A363NWI8</accession>
<protein>
    <recommendedName>
        <fullName evidence="3">Three-Cys-motif partner protein TcmP</fullName>
    </recommendedName>
</protein>
<dbReference type="AlphaFoldDB" id="A0A363NWI8"/>
<dbReference type="Proteomes" id="UP000250831">
    <property type="component" value="Unassembled WGS sequence"/>
</dbReference>
<name>A0A363NWI8_9SPHI</name>
<evidence type="ECO:0000313" key="2">
    <source>
        <dbReference type="Proteomes" id="UP000250831"/>
    </source>
</evidence>
<dbReference type="EMBL" id="QCXX01000002">
    <property type="protein sequence ID" value="PUV25149.1"/>
    <property type="molecule type" value="Genomic_DNA"/>
</dbReference>
<keyword evidence="2" id="KW-1185">Reference proteome</keyword>
<dbReference type="NCBIfam" id="TIGR04474">
    <property type="entry name" value="tcm_partner"/>
    <property type="match status" value="1"/>
</dbReference>
<reference evidence="1 2" key="1">
    <citation type="submission" date="2018-04" db="EMBL/GenBank/DDBJ databases">
        <title>Sphingobacterium sp. M46 Genome.</title>
        <authorList>
            <person name="Cheng J."/>
            <person name="Li Y."/>
        </authorList>
    </citation>
    <scope>NUCLEOTIDE SEQUENCE [LARGE SCALE GENOMIC DNA]</scope>
    <source>
        <strain evidence="1 2">M46</strain>
    </source>
</reference>
<sequence length="376" mass="43573">MKKKSQNNLFVHSAVKIDLLGKYLSKYFSIMSNTPYVDIVHYYDLFSGPGIYDNGGEGSPMVVLGKLKEVYSRGKERNADLSTYRCNFNDIDPRLIEKLKNNIEAANIHCAEIGSIAFSSIDYKILCGELRDTLKKMPKNEKAFVFIDPYGYKEVRFSEIKDLLTGKNSEVLLFLPTHFMFRFNENGTPESLHNFIDDIVPKEQWPKSETGLDFVENLKEAFQKNLGSDYFVDSFIISREKNQFFCLFFFTSHIYGFDRMLDTKWQIDEEDGRGWKFNSNSIDLFSGVTNGPNISKYEKILKVFLKEKRSNKDLYQFSLHNGYLPSHTGQILKKCQDDGNLIATLPDGSRARKSSFYISWDNYKNNQSEKAFFRLK</sequence>
<evidence type="ECO:0008006" key="3">
    <source>
        <dbReference type="Google" id="ProtNLM"/>
    </source>
</evidence>
<dbReference type="OrthoDB" id="275124at2"/>
<organism evidence="1 2">
    <name type="scientific">Sphingobacterium athyrii</name>
    <dbReference type="NCBI Taxonomy" id="2152717"/>
    <lineage>
        <taxon>Bacteria</taxon>
        <taxon>Pseudomonadati</taxon>
        <taxon>Bacteroidota</taxon>
        <taxon>Sphingobacteriia</taxon>
        <taxon>Sphingobacteriales</taxon>
        <taxon>Sphingobacteriaceae</taxon>
        <taxon>Sphingobacterium</taxon>
    </lineage>
</organism>
<proteinExistence type="predicted"/>
<gene>
    <name evidence="1" type="ORF">DCO56_09425</name>
</gene>
<comment type="caution">
    <text evidence="1">The sequence shown here is derived from an EMBL/GenBank/DDBJ whole genome shotgun (WGS) entry which is preliminary data.</text>
</comment>
<dbReference type="RefSeq" id="WP_108633482.1">
    <property type="nucleotide sequence ID" value="NZ_QCXX01000002.1"/>
</dbReference>
<evidence type="ECO:0000313" key="1">
    <source>
        <dbReference type="EMBL" id="PUV25149.1"/>
    </source>
</evidence>